<feature type="compositionally biased region" description="Polar residues" evidence="1">
    <location>
        <begin position="1331"/>
        <end position="1348"/>
    </location>
</feature>
<evidence type="ECO:0000313" key="5">
    <source>
        <dbReference type="Proteomes" id="UP000245783"/>
    </source>
</evidence>
<dbReference type="Pfam" id="PF11817">
    <property type="entry name" value="Foie-gras_1"/>
    <property type="match status" value="1"/>
</dbReference>
<sequence>MNAYPPDLLSHHYPVLILSGIVPPLAGPKGRVEHAGTSAATNAAPSLVPPTAAYPQLCADLRALVATRGRDTPWDPARAKSTAFKTLLVDSNHRLPVRKSRPLPRGLTAPPSSNDPDDAQSRAHSVLAAQPARSPLSPAHPASPLWPDGIMTPLWLRRHREQRGAVWVMVAVLPALSNKAASTQNTEDRATAEHEQVGVASDAQQLKEIDEALIKAIAERKRTMSERGIKLTVVLLTEREMLESSTLEPRLSHIRRSSSLDSKASLFVLTPVGRSDLSAFLTSLHNALHSNAIDYYAEQARRVRRKRSRYPPNTSAVLDAMRVIKSGTSGSADLPTPPLSKDGWIARNEYKLGTFLELSGDVPTALTHYAAAYAGLLELLRSTAALPPRTKRWAEAKVLADALSLRISRLCLYDDRPDDASTQFARHLGTFGELSAGWGMGAESAEWWSWVGKQYRLMGDLTDLSLRASQLPALPQLVPPLPAHLSKIPFVPLAQSRGPAACWYAAGLCAEERRQRFKRMDEVESTRGSDLAAATGGWSVLEHEKKVDHAGLIAEAFLRSDELAKRAGFTHTAPLLAVKIAEAQRSAGASSQAVNFLESVVEHYPRDEHHALVEVLEAMADVALDVQDTSAELRALVALLSPGVQLDPTAGAERGQRLGALLSRLSMKDDASEVPHPQPQQIQSGFSDGLFSVEASFMNPQADLGSIAHFQVRIAAPRTSFVAGVPIERLMLWYDEQRPPIVLTHDSSIDQTSQPTSQVLKLDEAVRVDDGQTDESSVTAACDLRWSPGSLKVIQGSFIAQETPRTIRFLRAQINTPPTDTALQLHFSFAGPQHYSEPEQPIWYSALSGPRDSSEGVKASYVYLAHADDPASVSFRRRPHRVDVKIEHPTVAFLDDATPVDVAVTNQDDESLHCTVDAVIPPAPVGTNAALIAQAARDVLFVTPEAAQTNERNVRDMSLGVLQPRETKTQRFFVRTCGHAAPRFVDVSVRSIPPASLESALLRSPGGTPQPHPLTFESSHSVTLDARAMFTSTHGAAWREPRDAPQELSRTPTRNHFLEASDSTIGDESSDGGDSFNAFQVDSNTSHSTVANVTSCLHILGEQKILISSVALELDPGSTHLRLEKYDLSEAAQTITDDEWSGGDRWGTVHEIEVLNRSAAEVPNGRAGHEATTSSWSPDGTVRPTGVLAVAWRRLDANEAPTSRLNLTRLPIPALLPPHLTARLLVASPPVALLDQPFVMLFTVVNPSPTLTADVFVGLDSSEVFFFAGPRTLSIPNLVPRSTRSVPVRVVARAEGRFVLPRVRAWDRRPRFYPASTKAAAKPGHAATASIVSEASSNAAPTSTNNARGSDEYGSPSPSSIPREMGVEAQVGAQAIVMNERAGFGIPLKVKWRPSTGSGISSGGQRALKAEHQNGGLASVLSPSQLAAEQSGTALSILVHRQVA</sequence>
<feature type="domain" description="Trafficking protein particle complex subunit 11" evidence="3">
    <location>
        <begin position="392"/>
        <end position="641"/>
    </location>
</feature>
<dbReference type="InParanoid" id="A0A316W006"/>
<reference evidence="4 5" key="1">
    <citation type="journal article" date="2018" name="Mol. Biol. Evol.">
        <title>Broad Genomic Sampling Reveals a Smut Pathogenic Ancestry of the Fungal Clade Ustilaginomycotina.</title>
        <authorList>
            <person name="Kijpornyongpan T."/>
            <person name="Mondo S.J."/>
            <person name="Barry K."/>
            <person name="Sandor L."/>
            <person name="Lee J."/>
            <person name="Lipzen A."/>
            <person name="Pangilinan J."/>
            <person name="LaButti K."/>
            <person name="Hainaut M."/>
            <person name="Henrissat B."/>
            <person name="Grigoriev I.V."/>
            <person name="Spatafora J.W."/>
            <person name="Aime M.C."/>
        </authorList>
    </citation>
    <scope>NUCLEOTIDE SEQUENCE [LARGE SCALE GENOMIC DNA]</scope>
    <source>
        <strain evidence="4 5">MCA 4658</strain>
    </source>
</reference>
<evidence type="ECO:0008006" key="6">
    <source>
        <dbReference type="Google" id="ProtNLM"/>
    </source>
</evidence>
<feature type="region of interest" description="Disordered" evidence="1">
    <location>
        <begin position="1324"/>
        <end position="1363"/>
    </location>
</feature>
<name>A0A316W006_9BASI</name>
<dbReference type="GeneID" id="37036001"/>
<accession>A0A316W006</accession>
<dbReference type="STRING" id="1522189.A0A316W006"/>
<evidence type="ECO:0000313" key="4">
    <source>
        <dbReference type="EMBL" id="PWN41881.1"/>
    </source>
</evidence>
<dbReference type="Pfam" id="PF07919">
    <property type="entry name" value="Gryzun"/>
    <property type="match status" value="1"/>
</dbReference>
<dbReference type="InterPro" id="IPR012880">
    <property type="entry name" value="Gryzun"/>
</dbReference>
<evidence type="ECO:0000256" key="1">
    <source>
        <dbReference type="SAM" id="MobiDB-lite"/>
    </source>
</evidence>
<evidence type="ECO:0000259" key="3">
    <source>
        <dbReference type="Pfam" id="PF11817"/>
    </source>
</evidence>
<dbReference type="Proteomes" id="UP000245783">
    <property type="component" value="Unassembled WGS sequence"/>
</dbReference>
<dbReference type="PANTHER" id="PTHR14374:SF0">
    <property type="entry name" value="TRAFFICKING PROTEIN PARTICLE COMPLEX SUBUNIT 11"/>
    <property type="match status" value="1"/>
</dbReference>
<dbReference type="PANTHER" id="PTHR14374">
    <property type="entry name" value="FOIE GRAS"/>
    <property type="match status" value="1"/>
</dbReference>
<protein>
    <recommendedName>
        <fullName evidence="6">Trafficking protein particle complex subunit 11 domain-containing protein</fullName>
    </recommendedName>
</protein>
<organism evidence="4 5">
    <name type="scientific">Ceraceosorus guamensis</name>
    <dbReference type="NCBI Taxonomy" id="1522189"/>
    <lineage>
        <taxon>Eukaryota</taxon>
        <taxon>Fungi</taxon>
        <taxon>Dikarya</taxon>
        <taxon>Basidiomycota</taxon>
        <taxon>Ustilaginomycotina</taxon>
        <taxon>Exobasidiomycetes</taxon>
        <taxon>Ceraceosorales</taxon>
        <taxon>Ceraceosoraceae</taxon>
        <taxon>Ceraceosorus</taxon>
    </lineage>
</organism>
<dbReference type="EMBL" id="KZ819386">
    <property type="protein sequence ID" value="PWN41881.1"/>
    <property type="molecule type" value="Genomic_DNA"/>
</dbReference>
<keyword evidence="5" id="KW-1185">Reference proteome</keyword>
<feature type="region of interest" description="Disordered" evidence="1">
    <location>
        <begin position="95"/>
        <end position="144"/>
    </location>
</feature>
<feature type="domain" description="Gryzun putative trafficking through Golgi" evidence="2">
    <location>
        <begin position="1188"/>
        <end position="1308"/>
    </location>
</feature>
<feature type="compositionally biased region" description="Low complexity" evidence="1">
    <location>
        <begin position="131"/>
        <end position="144"/>
    </location>
</feature>
<evidence type="ECO:0000259" key="2">
    <source>
        <dbReference type="Pfam" id="PF07919"/>
    </source>
</evidence>
<dbReference type="InterPro" id="IPR021773">
    <property type="entry name" value="TPC11"/>
</dbReference>
<dbReference type="OrthoDB" id="6278596at2759"/>
<gene>
    <name evidence="4" type="ORF">IE81DRAFT_324055</name>
</gene>
<proteinExistence type="predicted"/>
<dbReference type="RefSeq" id="XP_025369041.1">
    <property type="nucleotide sequence ID" value="XM_025514131.1"/>
</dbReference>